<dbReference type="Proteomes" id="UP000219612">
    <property type="component" value="Unassembled WGS sequence"/>
</dbReference>
<evidence type="ECO:0000313" key="3">
    <source>
        <dbReference type="EMBL" id="SNY65734.1"/>
    </source>
</evidence>
<keyword evidence="2" id="KW-1133">Transmembrane helix</keyword>
<sequence length="250" mass="26407">MSLPEEDRSGDEGVYQSAMPDRQQQRRKQRAKQAVVGVAGLAVLGAGAYFVTTQVADRNATTETRDAGAMAPLASAATGASPASPEPTAEADTVAPTKGAIKQTSSPTPTPSESLSVDEAIKKAREKAAKDGHPVQRALTAAPNAKTGPVNKRNEKLPNGTLRVITAKHDLTGTGELLWPADKGEKVGDNRCTQNFRFSNNHKPSVRPNMLVCWRTSAGKSVVTVLVDQDGKPSKEKSAEVIASEWAKLG</sequence>
<evidence type="ECO:0000256" key="1">
    <source>
        <dbReference type="SAM" id="MobiDB-lite"/>
    </source>
</evidence>
<dbReference type="AlphaFoldDB" id="A0A285JZH6"/>
<organism evidence="3 4">
    <name type="scientific">Paractinoplanes atraurantiacus</name>
    <dbReference type="NCBI Taxonomy" id="1036182"/>
    <lineage>
        <taxon>Bacteria</taxon>
        <taxon>Bacillati</taxon>
        <taxon>Actinomycetota</taxon>
        <taxon>Actinomycetes</taxon>
        <taxon>Micromonosporales</taxon>
        <taxon>Micromonosporaceae</taxon>
        <taxon>Paractinoplanes</taxon>
    </lineage>
</organism>
<gene>
    <name evidence="3" type="ORF">SAMN05421748_128117</name>
</gene>
<protein>
    <submittedName>
        <fullName evidence="3">Uncharacterized protein</fullName>
    </submittedName>
</protein>
<evidence type="ECO:0000313" key="4">
    <source>
        <dbReference type="Proteomes" id="UP000219612"/>
    </source>
</evidence>
<accession>A0A285JZH6</accession>
<keyword evidence="4" id="KW-1185">Reference proteome</keyword>
<feature type="compositionally biased region" description="Low complexity" evidence="1">
    <location>
        <begin position="74"/>
        <end position="91"/>
    </location>
</feature>
<proteinExistence type="predicted"/>
<dbReference type="OrthoDB" id="3298397at2"/>
<feature type="compositionally biased region" description="Basic and acidic residues" evidence="1">
    <location>
        <begin position="1"/>
        <end position="11"/>
    </location>
</feature>
<feature type="region of interest" description="Disordered" evidence="1">
    <location>
        <begin position="74"/>
        <end position="115"/>
    </location>
</feature>
<name>A0A285JZH6_9ACTN</name>
<feature type="transmembrane region" description="Helical" evidence="2">
    <location>
        <begin position="34"/>
        <end position="52"/>
    </location>
</feature>
<evidence type="ECO:0000256" key="2">
    <source>
        <dbReference type="SAM" id="Phobius"/>
    </source>
</evidence>
<dbReference type="RefSeq" id="WP_097327369.1">
    <property type="nucleotide sequence ID" value="NZ_OBDY01000028.1"/>
</dbReference>
<feature type="region of interest" description="Disordered" evidence="1">
    <location>
        <begin position="1"/>
        <end position="34"/>
    </location>
</feature>
<keyword evidence="2" id="KW-0472">Membrane</keyword>
<reference evidence="4" key="1">
    <citation type="submission" date="2017-09" db="EMBL/GenBank/DDBJ databases">
        <authorList>
            <person name="Varghese N."/>
            <person name="Submissions S."/>
        </authorList>
    </citation>
    <scope>NUCLEOTIDE SEQUENCE [LARGE SCALE GENOMIC DNA]</scope>
    <source>
        <strain evidence="4">CGMCC 4.6857</strain>
    </source>
</reference>
<dbReference type="EMBL" id="OBDY01000028">
    <property type="protein sequence ID" value="SNY65734.1"/>
    <property type="molecule type" value="Genomic_DNA"/>
</dbReference>
<keyword evidence="2" id="KW-0812">Transmembrane</keyword>